<dbReference type="EMBL" id="CM056743">
    <property type="protein sequence ID" value="KAJ8669214.1"/>
    <property type="molecule type" value="Genomic_DNA"/>
</dbReference>
<sequence>MNGADWLWNSRSGCSVHGSLVSRLVPSSFVGFHSTLLAAILTSAEITLVAFSSLLLVELFRIVAPGAEKVIIIVQDRYSKMGKNKNQRQPNRPGKRVRKQIESERKLEVLTKLVASKVSQPLNESKKLEIEYLNERNIKMKNRVEVAKKKLERLDDKNFKIFRNNEFECRSRVHQCDCGIRPPKKIRS</sequence>
<reference evidence="1" key="1">
    <citation type="submission" date="2023-04" db="EMBL/GenBank/DDBJ databases">
        <title>A chromosome-level genome assembly of the parasitoid wasp Eretmocerus hayati.</title>
        <authorList>
            <person name="Zhong Y."/>
            <person name="Liu S."/>
            <person name="Liu Y."/>
        </authorList>
    </citation>
    <scope>NUCLEOTIDE SEQUENCE</scope>
    <source>
        <strain evidence="1">ZJU_SS_LIU_2023</strain>
    </source>
</reference>
<protein>
    <submittedName>
        <fullName evidence="1">Uncharacterized protein</fullName>
    </submittedName>
</protein>
<name>A0ACC2NFU3_9HYME</name>
<evidence type="ECO:0000313" key="2">
    <source>
        <dbReference type="Proteomes" id="UP001239111"/>
    </source>
</evidence>
<gene>
    <name evidence="1" type="ORF">QAD02_000473</name>
</gene>
<evidence type="ECO:0000313" key="1">
    <source>
        <dbReference type="EMBL" id="KAJ8669214.1"/>
    </source>
</evidence>
<proteinExistence type="predicted"/>
<comment type="caution">
    <text evidence="1">The sequence shown here is derived from an EMBL/GenBank/DDBJ whole genome shotgun (WGS) entry which is preliminary data.</text>
</comment>
<keyword evidence="2" id="KW-1185">Reference proteome</keyword>
<organism evidence="1 2">
    <name type="scientific">Eretmocerus hayati</name>
    <dbReference type="NCBI Taxonomy" id="131215"/>
    <lineage>
        <taxon>Eukaryota</taxon>
        <taxon>Metazoa</taxon>
        <taxon>Ecdysozoa</taxon>
        <taxon>Arthropoda</taxon>
        <taxon>Hexapoda</taxon>
        <taxon>Insecta</taxon>
        <taxon>Pterygota</taxon>
        <taxon>Neoptera</taxon>
        <taxon>Endopterygota</taxon>
        <taxon>Hymenoptera</taxon>
        <taxon>Apocrita</taxon>
        <taxon>Proctotrupomorpha</taxon>
        <taxon>Chalcidoidea</taxon>
        <taxon>Aphelinidae</taxon>
        <taxon>Aphelininae</taxon>
        <taxon>Eretmocerus</taxon>
    </lineage>
</organism>
<accession>A0ACC2NFU3</accession>
<dbReference type="Proteomes" id="UP001239111">
    <property type="component" value="Chromosome 3"/>
</dbReference>